<evidence type="ECO:0000313" key="3">
    <source>
        <dbReference type="EMBL" id="KAJ8986416.1"/>
    </source>
</evidence>
<evidence type="ECO:0008006" key="5">
    <source>
        <dbReference type="Google" id="ProtNLM"/>
    </source>
</evidence>
<evidence type="ECO:0000313" key="4">
    <source>
        <dbReference type="Proteomes" id="UP001161757"/>
    </source>
</evidence>
<evidence type="ECO:0000259" key="2">
    <source>
        <dbReference type="Pfam" id="PF13193"/>
    </source>
</evidence>
<dbReference type="InterPro" id="IPR045851">
    <property type="entry name" value="AMP-bd_C_sf"/>
</dbReference>
<dbReference type="Gene3D" id="3.30.300.30">
    <property type="match status" value="1"/>
</dbReference>
<comment type="caution">
    <text evidence="3">The sequence shown here is derived from an EMBL/GenBank/DDBJ whole genome shotgun (WGS) entry which is preliminary data.</text>
</comment>
<dbReference type="AlphaFoldDB" id="A0AAN6IT22"/>
<dbReference type="SUPFAM" id="SSF56801">
    <property type="entry name" value="Acetyl-CoA synthetase-like"/>
    <property type="match status" value="1"/>
</dbReference>
<dbReference type="PANTHER" id="PTHR24096:SF265">
    <property type="entry name" value="ENZYME, PUTATIVE (AFU_ORTHOLOGUE AFUA_5G14270)-RELATED"/>
    <property type="match status" value="1"/>
</dbReference>
<sequence length="568" mass="62887">MPFLAQERVPIPNKDILSWTFDEQHYDQDKPVYLDALDPSRSISSRQARGIIRKLIAGFRAAGVAKGDCVCIHSFNDIYYSMLFLGIVGAGGIFAGTNPAYTQYELTHHYKTSQTKFILVEPDFLPAVLASAQECGIQPSNIWVFDYTDNQKVPSGFSSWKTLLNHGEADWVRFDDEQTSKATTAARLYSSGTTGLPKAAAITHYNLVAQHTLVNETHPPPYEIRRLLYLPMFHAATVPVGHTTPLRSGQVTYVMRRFELEPVLSSIHKYSITDLTLVPPVVVAILKFPGREKYSLKSVKMAFCGAGSLDKETQRQMQALLAPGASLTQVWGMTETSCVASMFYYPEHDDTGSVGRMMPNLDVKLIDNDDNDITAYDVRGELCIRGPTIITSYLGNPEATAASFTKDGFFKTGDIMYCAGDTKKWYIVDRKKELIKVRGFQVAPAEIEGVLLSNPNILDAAVIGVNPGPGSGGTASSKDSDNAGNSKDIELPRAYVVRKPGLTERDLNEEAVKAWCRERLAKYKELAGGVRFIDAIPRNTAGKPLKRLLRERAKAEEEKETRRQGAKL</sequence>
<dbReference type="Pfam" id="PF00501">
    <property type="entry name" value="AMP-binding"/>
    <property type="match status" value="1"/>
</dbReference>
<dbReference type="GO" id="GO:0016405">
    <property type="term" value="F:CoA-ligase activity"/>
    <property type="evidence" value="ECO:0007669"/>
    <property type="project" value="TreeGrafter"/>
</dbReference>
<dbReference type="EMBL" id="JAJGCB010000038">
    <property type="protein sequence ID" value="KAJ8986416.1"/>
    <property type="molecule type" value="Genomic_DNA"/>
</dbReference>
<dbReference type="PANTHER" id="PTHR24096">
    <property type="entry name" value="LONG-CHAIN-FATTY-ACID--COA LIGASE"/>
    <property type="match status" value="1"/>
</dbReference>
<dbReference type="InterPro" id="IPR000873">
    <property type="entry name" value="AMP-dep_synth/lig_dom"/>
</dbReference>
<gene>
    <name evidence="3" type="ORF">HRR80_009467</name>
</gene>
<evidence type="ECO:0000259" key="1">
    <source>
        <dbReference type="Pfam" id="PF00501"/>
    </source>
</evidence>
<accession>A0AAN6IT22</accession>
<protein>
    <recommendedName>
        <fullName evidence="5">4-coumarate-CoA ligase</fullName>
    </recommendedName>
</protein>
<dbReference type="Gene3D" id="3.40.50.12780">
    <property type="entry name" value="N-terminal domain of ligase-like"/>
    <property type="match status" value="1"/>
</dbReference>
<feature type="domain" description="AMP-dependent synthetase/ligase" evidence="1">
    <location>
        <begin position="28"/>
        <end position="394"/>
    </location>
</feature>
<dbReference type="Proteomes" id="UP001161757">
    <property type="component" value="Unassembled WGS sequence"/>
</dbReference>
<organism evidence="3 4">
    <name type="scientific">Exophiala dermatitidis</name>
    <name type="common">Black yeast-like fungus</name>
    <name type="synonym">Wangiella dermatitidis</name>
    <dbReference type="NCBI Taxonomy" id="5970"/>
    <lineage>
        <taxon>Eukaryota</taxon>
        <taxon>Fungi</taxon>
        <taxon>Dikarya</taxon>
        <taxon>Ascomycota</taxon>
        <taxon>Pezizomycotina</taxon>
        <taxon>Eurotiomycetes</taxon>
        <taxon>Chaetothyriomycetidae</taxon>
        <taxon>Chaetothyriales</taxon>
        <taxon>Herpotrichiellaceae</taxon>
        <taxon>Exophiala</taxon>
    </lineage>
</organism>
<reference evidence="3" key="1">
    <citation type="submission" date="2023-01" db="EMBL/GenBank/DDBJ databases">
        <title>Exophiala dermititidis isolated from Cystic Fibrosis Patient.</title>
        <authorList>
            <person name="Kurbessoian T."/>
            <person name="Crocker A."/>
            <person name="Murante D."/>
            <person name="Hogan D.A."/>
            <person name="Stajich J.E."/>
        </authorList>
    </citation>
    <scope>NUCLEOTIDE SEQUENCE</scope>
    <source>
        <strain evidence="3">Ex8</strain>
    </source>
</reference>
<dbReference type="Pfam" id="PF13193">
    <property type="entry name" value="AMP-binding_C"/>
    <property type="match status" value="1"/>
</dbReference>
<dbReference type="InterPro" id="IPR025110">
    <property type="entry name" value="AMP-bd_C"/>
</dbReference>
<feature type="domain" description="AMP-binding enzyme C-terminal" evidence="2">
    <location>
        <begin position="489"/>
        <end position="543"/>
    </location>
</feature>
<proteinExistence type="predicted"/>
<dbReference type="CDD" id="cd05911">
    <property type="entry name" value="Firefly_Luc_like"/>
    <property type="match status" value="1"/>
</dbReference>
<name>A0AAN6IT22_EXODE</name>
<dbReference type="GO" id="GO:0019748">
    <property type="term" value="P:secondary metabolic process"/>
    <property type="evidence" value="ECO:0007669"/>
    <property type="project" value="TreeGrafter"/>
</dbReference>
<dbReference type="InterPro" id="IPR042099">
    <property type="entry name" value="ANL_N_sf"/>
</dbReference>